<dbReference type="SUPFAM" id="SSF52540">
    <property type="entry name" value="P-loop containing nucleoside triphosphate hydrolases"/>
    <property type="match status" value="1"/>
</dbReference>
<protein>
    <recommendedName>
        <fullName evidence="1">NACHT N-terminal Helical domain-containing protein</fullName>
    </recommendedName>
</protein>
<dbReference type="EMBL" id="BOOI01000007">
    <property type="protein sequence ID" value="GIH82426.1"/>
    <property type="molecule type" value="Genomic_DNA"/>
</dbReference>
<dbReference type="Proteomes" id="UP000655044">
    <property type="component" value="Unassembled WGS sequence"/>
</dbReference>
<dbReference type="InterPro" id="IPR027417">
    <property type="entry name" value="P-loop_NTPase"/>
</dbReference>
<organism evidence="2 3">
    <name type="scientific">Planobispora rosea</name>
    <dbReference type="NCBI Taxonomy" id="35762"/>
    <lineage>
        <taxon>Bacteria</taxon>
        <taxon>Bacillati</taxon>
        <taxon>Actinomycetota</taxon>
        <taxon>Actinomycetes</taxon>
        <taxon>Streptosporangiales</taxon>
        <taxon>Streptosporangiaceae</taxon>
        <taxon>Planobispora</taxon>
    </lineage>
</organism>
<dbReference type="InterPro" id="IPR054567">
    <property type="entry name" value="NNH7"/>
</dbReference>
<gene>
    <name evidence="2" type="ORF">Pro02_08340</name>
</gene>
<comment type="caution">
    <text evidence="2">The sequence shown here is derived from an EMBL/GenBank/DDBJ whole genome shotgun (WGS) entry which is preliminary data.</text>
</comment>
<proteinExistence type="predicted"/>
<dbReference type="Pfam" id="PF22738">
    <property type="entry name" value="NNH7"/>
    <property type="match status" value="1"/>
</dbReference>
<sequence>MGYSPRVAKPISYADAVRMLGEEPVVTALDKVFGGALLSAATMGASDALSWFDPKPDAVRLGHQLVGGLRDRITGLGRYDRTQRLQAAHAIIVITAFYEAIDEIGLPFTAKDIALSREELLRIGNAGNVPDRLIKTIFHTGVPIPEVQLSSEAALSRLRAYYGMISSRLTSFLTGLAVWSDLDETRRERASHLLLHVLSDASLSRYEALYRQLATDFPEFAFWAQLGQHRATRDELRTRLTGLHRLLTGLTPGRIPGHQLASLVRVNEAGLTRPVADTGERLEGLAFPTLDAAYIDPGFRVAAPTGDDLGAEKTWERAPVGDDLPGFLAGYLTSARATETPLVVLGQPGAGKSVLTTMMAARLGSRGFLPVRVPLRTVPADAQIQEQIERAVYIATGERLTWPDLSRSADGALPLVLLDGLDELLQTTGAQRADYLVQVAEFQRREAEVGRPVAVVVTTRTAVADRCRLPEGALAVRLEPFDDVRVGRWLAVWNEANAAHLASRGLRPLSAATAVSYGELARQPLLLLMLALYDADANALLTGDGLSTAELYERLLVRFAGREVDKRGRGLSAQERHRAVEHELLRLSITAFAMFNRGRQWVTAEELNTDLDVLMPAPREAAAGFREPLSAADRAVGGFFFVHRARAIRGRQELRTYEFLHATFGEYLIARLLHRVLGEMADREGRSSSLLGGSPPADGLLYALTSFTVLAARQRILDFFFQLAEDGDHLKATLIRTFEARQNRTDGSYERYRPVDLPAVTRSAHYSANLVLLITFLRRDQREWPVSELCGPDDDPVALWQSLALLWRSAATRQEWNSLVEKLIVRRLHPGPLRNISLSPGDGLGYSAVNVDWTFALGPEDIPAEDRYVNALELRAWAGFLCLPEADLFTHLADVFDVLLRSGTGIIGHLVHDPVGRTESLAAALMDIHLNSMDRHPATLARLYLMTVSALTRNLTYGDPANHPRLTQLMAQLERDIPRFSLDDAMEVIDALPDPQHADLPYDTPAIHAFVRCLLAFRAYFPDRAPYLRTWLESAETSLPPELALHVVVTLIEIDADPEEVSSVLKSGNPLTPQDLDAVRGADPHLHRRAQKIIKAYGEPYGLTWPE</sequence>
<accession>A0A8J3WC12</accession>
<evidence type="ECO:0000259" key="1">
    <source>
        <dbReference type="Pfam" id="PF22738"/>
    </source>
</evidence>
<reference evidence="2" key="1">
    <citation type="submission" date="2021-01" db="EMBL/GenBank/DDBJ databases">
        <title>Whole genome shotgun sequence of Planobispora rosea NBRC 15558.</title>
        <authorList>
            <person name="Komaki H."/>
            <person name="Tamura T."/>
        </authorList>
    </citation>
    <scope>NUCLEOTIDE SEQUENCE</scope>
    <source>
        <strain evidence="2">NBRC 15558</strain>
    </source>
</reference>
<evidence type="ECO:0000313" key="2">
    <source>
        <dbReference type="EMBL" id="GIH82426.1"/>
    </source>
</evidence>
<name>A0A8J3WC12_PLARO</name>
<dbReference type="Gene3D" id="3.40.50.300">
    <property type="entry name" value="P-loop containing nucleotide triphosphate hydrolases"/>
    <property type="match status" value="1"/>
</dbReference>
<evidence type="ECO:0000313" key="3">
    <source>
        <dbReference type="Proteomes" id="UP000655044"/>
    </source>
</evidence>
<feature type="domain" description="NACHT N-terminal Helical" evidence="1">
    <location>
        <begin position="8"/>
        <end position="227"/>
    </location>
</feature>
<dbReference type="AlphaFoldDB" id="A0A8J3WC12"/>
<keyword evidence="3" id="KW-1185">Reference proteome</keyword>